<dbReference type="Proteomes" id="UP001161247">
    <property type="component" value="Chromosome 6"/>
</dbReference>
<keyword evidence="4" id="KW-1185">Reference proteome</keyword>
<dbReference type="AlphaFoldDB" id="A0AAV1DTU2"/>
<reference evidence="3" key="1">
    <citation type="submission" date="2023-03" db="EMBL/GenBank/DDBJ databases">
        <authorList>
            <person name="Julca I."/>
        </authorList>
    </citation>
    <scope>NUCLEOTIDE SEQUENCE</scope>
</reference>
<proteinExistence type="predicted"/>
<evidence type="ECO:0000259" key="2">
    <source>
        <dbReference type="Pfam" id="PF00646"/>
    </source>
</evidence>
<evidence type="ECO:0000256" key="1">
    <source>
        <dbReference type="SAM" id="MobiDB-lite"/>
    </source>
</evidence>
<feature type="domain" description="F-box" evidence="2">
    <location>
        <begin position="50"/>
        <end position="83"/>
    </location>
</feature>
<evidence type="ECO:0000313" key="4">
    <source>
        <dbReference type="Proteomes" id="UP001161247"/>
    </source>
</evidence>
<gene>
    <name evidence="3" type="ORF">OLC1_LOCUS18744</name>
</gene>
<accession>A0AAV1DTU2</accession>
<dbReference type="SUPFAM" id="SSF81383">
    <property type="entry name" value="F-box domain"/>
    <property type="match status" value="1"/>
</dbReference>
<organism evidence="3 4">
    <name type="scientific">Oldenlandia corymbosa var. corymbosa</name>
    <dbReference type="NCBI Taxonomy" id="529605"/>
    <lineage>
        <taxon>Eukaryota</taxon>
        <taxon>Viridiplantae</taxon>
        <taxon>Streptophyta</taxon>
        <taxon>Embryophyta</taxon>
        <taxon>Tracheophyta</taxon>
        <taxon>Spermatophyta</taxon>
        <taxon>Magnoliopsida</taxon>
        <taxon>eudicotyledons</taxon>
        <taxon>Gunneridae</taxon>
        <taxon>Pentapetalae</taxon>
        <taxon>asterids</taxon>
        <taxon>lamiids</taxon>
        <taxon>Gentianales</taxon>
        <taxon>Rubiaceae</taxon>
        <taxon>Rubioideae</taxon>
        <taxon>Spermacoceae</taxon>
        <taxon>Hedyotis-Oldenlandia complex</taxon>
        <taxon>Oldenlandia</taxon>
    </lineage>
</organism>
<dbReference type="EMBL" id="OX459123">
    <property type="protein sequence ID" value="CAI9111297.1"/>
    <property type="molecule type" value="Genomic_DNA"/>
</dbReference>
<sequence length="150" mass="16611">MGRRKNNAVSDKGHVIGSKKGREEAPRSDTLTAGKDVADNLFEGSRDRTDLLFEVLARLPPPVLFKFRSVSKGFRSLIGQSDFAAHQYRTCKAIAGKALTGFILSAKNGPGFRLSEWLKNEIRFLPLYSEVGLPDPFSGTLEAERETRRG</sequence>
<dbReference type="InterPro" id="IPR036047">
    <property type="entry name" value="F-box-like_dom_sf"/>
</dbReference>
<dbReference type="InterPro" id="IPR001810">
    <property type="entry name" value="F-box_dom"/>
</dbReference>
<feature type="region of interest" description="Disordered" evidence="1">
    <location>
        <begin position="1"/>
        <end position="30"/>
    </location>
</feature>
<protein>
    <submittedName>
        <fullName evidence="3">OLC1v1011485C1</fullName>
    </submittedName>
</protein>
<dbReference type="Pfam" id="PF00646">
    <property type="entry name" value="F-box"/>
    <property type="match status" value="1"/>
</dbReference>
<name>A0AAV1DTU2_OLDCO</name>
<evidence type="ECO:0000313" key="3">
    <source>
        <dbReference type="EMBL" id="CAI9111297.1"/>
    </source>
</evidence>